<reference evidence="2 3" key="1">
    <citation type="submission" date="2024-09" db="EMBL/GenBank/DDBJ databases">
        <title>Chromosome-scale assembly of Riccia sorocarpa.</title>
        <authorList>
            <person name="Paukszto L."/>
        </authorList>
    </citation>
    <scope>NUCLEOTIDE SEQUENCE [LARGE SCALE GENOMIC DNA]</scope>
    <source>
        <strain evidence="2">LP-2024</strain>
        <tissue evidence="2">Aerial parts of the thallus</tissue>
    </source>
</reference>
<name>A0ABD3HSZ6_9MARC</name>
<dbReference type="AlphaFoldDB" id="A0ABD3HSZ6"/>
<dbReference type="Proteomes" id="UP001633002">
    <property type="component" value="Unassembled WGS sequence"/>
</dbReference>
<dbReference type="EMBL" id="JBJQOH010000003">
    <property type="protein sequence ID" value="KAL3693400.1"/>
    <property type="molecule type" value="Genomic_DNA"/>
</dbReference>
<proteinExistence type="predicted"/>
<feature type="signal peptide" evidence="1">
    <location>
        <begin position="1"/>
        <end position="26"/>
    </location>
</feature>
<gene>
    <name evidence="2" type="ORF">R1sor_007051</name>
</gene>
<comment type="caution">
    <text evidence="2">The sequence shown here is derived from an EMBL/GenBank/DDBJ whole genome shotgun (WGS) entry which is preliminary data.</text>
</comment>
<evidence type="ECO:0000313" key="3">
    <source>
        <dbReference type="Proteomes" id="UP001633002"/>
    </source>
</evidence>
<evidence type="ECO:0000256" key="1">
    <source>
        <dbReference type="SAM" id="SignalP"/>
    </source>
</evidence>
<feature type="chain" id="PRO_5044780120" evidence="1">
    <location>
        <begin position="27"/>
        <end position="201"/>
    </location>
</feature>
<protein>
    <submittedName>
        <fullName evidence="2">Uncharacterized protein</fullName>
    </submittedName>
</protein>
<keyword evidence="1" id="KW-0732">Signal</keyword>
<keyword evidence="3" id="KW-1185">Reference proteome</keyword>
<sequence>MVVIIFFFTMFELNINIFGWTPPTTGRPSRFRGGLPLNCGDARRKIQMVASMATAGRTLRDNKKHVTWEDAIVEEKRRRDEAKLDTGPFDAAGPRVTRRRGVDIAVDVPSSSRAPPPLPGPMEGVLHDVLVKGRGQKASVQKKNKAPAYKLAADIETSTDLKAILENGILDARVEFFLRNILGIAKREFHELIIDVIKRKR</sequence>
<accession>A0ABD3HSZ6</accession>
<organism evidence="2 3">
    <name type="scientific">Riccia sorocarpa</name>
    <dbReference type="NCBI Taxonomy" id="122646"/>
    <lineage>
        <taxon>Eukaryota</taxon>
        <taxon>Viridiplantae</taxon>
        <taxon>Streptophyta</taxon>
        <taxon>Embryophyta</taxon>
        <taxon>Marchantiophyta</taxon>
        <taxon>Marchantiopsida</taxon>
        <taxon>Marchantiidae</taxon>
        <taxon>Marchantiales</taxon>
        <taxon>Ricciaceae</taxon>
        <taxon>Riccia</taxon>
    </lineage>
</organism>
<evidence type="ECO:0000313" key="2">
    <source>
        <dbReference type="EMBL" id="KAL3693400.1"/>
    </source>
</evidence>